<dbReference type="Proteomes" id="UP001164768">
    <property type="component" value="Chromosome"/>
</dbReference>
<evidence type="ECO:0000313" key="3">
    <source>
        <dbReference type="Proteomes" id="UP001164768"/>
    </source>
</evidence>
<gene>
    <name evidence="2" type="ORF">ORR04_02685</name>
</gene>
<protein>
    <recommendedName>
        <fullName evidence="1">Cyanophage baseplate Pam3 plug gp18 domain-containing protein</fullName>
    </recommendedName>
</protein>
<feature type="domain" description="Cyanophage baseplate Pam3 plug gp18" evidence="1">
    <location>
        <begin position="6"/>
        <end position="105"/>
    </location>
</feature>
<sequence>MKRDSITFNLNNLPDRQEFELEGGTFELTLQQNELSGVLSIDIVSVDDDTHQILGEPLTYGVPLWYWAAYDWLPAERLVPMDEAGLESSVTIKNFQNPVSLLDDDSVYESGDSDGA</sequence>
<dbReference type="EMBL" id="CP113117">
    <property type="protein sequence ID" value="WAD02123.1"/>
    <property type="molecule type" value="Genomic_DNA"/>
</dbReference>
<evidence type="ECO:0000259" key="1">
    <source>
        <dbReference type="Pfam" id="PF22479"/>
    </source>
</evidence>
<dbReference type="RefSeq" id="WP_216577311.1">
    <property type="nucleotide sequence ID" value="NZ_CBDBYH010000001.1"/>
</dbReference>
<dbReference type="Pfam" id="PF22479">
    <property type="entry name" value="Pam3_gp18"/>
    <property type="match status" value="1"/>
</dbReference>
<dbReference type="AlphaFoldDB" id="A0AB38X648"/>
<evidence type="ECO:0000313" key="2">
    <source>
        <dbReference type="EMBL" id="WAD02123.1"/>
    </source>
</evidence>
<dbReference type="InterPro" id="IPR054252">
    <property type="entry name" value="Pam3_gp18"/>
</dbReference>
<accession>A0AB38X648</accession>
<reference evidence="2" key="1">
    <citation type="submission" date="2022-11" db="EMBL/GenBank/DDBJ databases">
        <title>Whole genome sequence of Levilactobacillus brevis SMB091.</title>
        <authorList>
            <person name="Kim J.-M."/>
            <person name="Kim O.-C."/>
            <person name="Choi Y.H."/>
            <person name="Han N.S."/>
            <person name="Hurh B."/>
        </authorList>
    </citation>
    <scope>NUCLEOTIDE SEQUENCE</scope>
    <source>
        <strain evidence="2">SMB091</strain>
    </source>
</reference>
<organism evidence="2 3">
    <name type="scientific">Levilactobacillus brevis</name>
    <name type="common">Lactobacillus brevis</name>
    <dbReference type="NCBI Taxonomy" id="1580"/>
    <lineage>
        <taxon>Bacteria</taxon>
        <taxon>Bacillati</taxon>
        <taxon>Bacillota</taxon>
        <taxon>Bacilli</taxon>
        <taxon>Lactobacillales</taxon>
        <taxon>Lactobacillaceae</taxon>
        <taxon>Levilactobacillus</taxon>
    </lineage>
</organism>
<proteinExistence type="predicted"/>
<name>A0AB38X648_LEVBR</name>